<comment type="caution">
    <text evidence="1">The sequence shown here is derived from an EMBL/GenBank/DDBJ whole genome shotgun (WGS) entry which is preliminary data.</text>
</comment>
<evidence type="ECO:0000313" key="1">
    <source>
        <dbReference type="EMBL" id="KAF5199272.1"/>
    </source>
</evidence>
<sequence>MGDQTPLAQSLPPSQLVSRLIPSSAAAAAAAASSFNTYDYCWRTKSPGAAAPTVCTHPLTQNPSPITKNNKFLVPKNMNPRDLVLMRGNKADYLVPVVKGCKEPRRSLLVWEPYCIATS</sequence>
<dbReference type="AlphaFoldDB" id="A0A7J6WTA8"/>
<dbReference type="EMBL" id="JABWDY010012231">
    <property type="protein sequence ID" value="KAF5199272.1"/>
    <property type="molecule type" value="Genomic_DNA"/>
</dbReference>
<evidence type="ECO:0000313" key="2">
    <source>
        <dbReference type="Proteomes" id="UP000554482"/>
    </source>
</evidence>
<dbReference type="Proteomes" id="UP000554482">
    <property type="component" value="Unassembled WGS sequence"/>
</dbReference>
<accession>A0A7J6WTA8</accession>
<name>A0A7J6WTA8_THATH</name>
<reference evidence="1 2" key="1">
    <citation type="submission" date="2020-06" db="EMBL/GenBank/DDBJ databases">
        <title>Transcriptomic and genomic resources for Thalictrum thalictroides and T. hernandezii: Facilitating candidate gene discovery in an emerging model plant lineage.</title>
        <authorList>
            <person name="Arias T."/>
            <person name="Riano-Pachon D.M."/>
            <person name="Di Stilio V.S."/>
        </authorList>
    </citation>
    <scope>NUCLEOTIDE SEQUENCE [LARGE SCALE GENOMIC DNA]</scope>
    <source>
        <strain evidence="2">cv. WT478/WT964</strain>
        <tissue evidence="1">Leaves</tissue>
    </source>
</reference>
<dbReference type="OrthoDB" id="1303570at2759"/>
<organism evidence="1 2">
    <name type="scientific">Thalictrum thalictroides</name>
    <name type="common">Rue-anemone</name>
    <name type="synonym">Anemone thalictroides</name>
    <dbReference type="NCBI Taxonomy" id="46969"/>
    <lineage>
        <taxon>Eukaryota</taxon>
        <taxon>Viridiplantae</taxon>
        <taxon>Streptophyta</taxon>
        <taxon>Embryophyta</taxon>
        <taxon>Tracheophyta</taxon>
        <taxon>Spermatophyta</taxon>
        <taxon>Magnoliopsida</taxon>
        <taxon>Ranunculales</taxon>
        <taxon>Ranunculaceae</taxon>
        <taxon>Thalictroideae</taxon>
        <taxon>Thalictrum</taxon>
    </lineage>
</organism>
<protein>
    <submittedName>
        <fullName evidence="1">The fantastic four family</fullName>
    </submittedName>
</protein>
<keyword evidence="2" id="KW-1185">Reference proteome</keyword>
<gene>
    <name evidence="1" type="ORF">FRX31_011139</name>
</gene>
<proteinExistence type="predicted"/>